<evidence type="ECO:0000313" key="1">
    <source>
        <dbReference type="EMBL" id="JAE02754.1"/>
    </source>
</evidence>
<dbReference type="EMBL" id="GBRH01195142">
    <property type="protein sequence ID" value="JAE02754.1"/>
    <property type="molecule type" value="Transcribed_RNA"/>
</dbReference>
<sequence>MTVSITHNDEITFCFCAQMCYISNSSGLISPNFAYVSCLQINYSDFPFISALCTPNKLASTMLNNNFIKTFLVFKYSTNINLASYLVQVVKCY</sequence>
<reference evidence="1" key="1">
    <citation type="submission" date="2014-09" db="EMBL/GenBank/DDBJ databases">
        <authorList>
            <person name="Magalhaes I.L.F."/>
            <person name="Oliveira U."/>
            <person name="Santos F.R."/>
            <person name="Vidigal T.H.D.A."/>
            <person name="Brescovit A.D."/>
            <person name="Santos A.J."/>
        </authorList>
    </citation>
    <scope>NUCLEOTIDE SEQUENCE</scope>
    <source>
        <tissue evidence="1">Shoot tissue taken approximately 20 cm above the soil surface</tissue>
    </source>
</reference>
<organism evidence="1">
    <name type="scientific">Arundo donax</name>
    <name type="common">Giant reed</name>
    <name type="synonym">Donax arundinaceus</name>
    <dbReference type="NCBI Taxonomy" id="35708"/>
    <lineage>
        <taxon>Eukaryota</taxon>
        <taxon>Viridiplantae</taxon>
        <taxon>Streptophyta</taxon>
        <taxon>Embryophyta</taxon>
        <taxon>Tracheophyta</taxon>
        <taxon>Spermatophyta</taxon>
        <taxon>Magnoliopsida</taxon>
        <taxon>Liliopsida</taxon>
        <taxon>Poales</taxon>
        <taxon>Poaceae</taxon>
        <taxon>PACMAD clade</taxon>
        <taxon>Arundinoideae</taxon>
        <taxon>Arundineae</taxon>
        <taxon>Arundo</taxon>
    </lineage>
</organism>
<accession>A0A0A9KK29</accession>
<protein>
    <submittedName>
        <fullName evidence="1">Uncharacterized protein</fullName>
    </submittedName>
</protein>
<proteinExistence type="predicted"/>
<reference evidence="1" key="2">
    <citation type="journal article" date="2015" name="Data Brief">
        <title>Shoot transcriptome of the giant reed, Arundo donax.</title>
        <authorList>
            <person name="Barrero R.A."/>
            <person name="Guerrero F.D."/>
            <person name="Moolhuijzen P."/>
            <person name="Goolsby J.A."/>
            <person name="Tidwell J."/>
            <person name="Bellgard S.E."/>
            <person name="Bellgard M.I."/>
        </authorList>
    </citation>
    <scope>NUCLEOTIDE SEQUENCE</scope>
    <source>
        <tissue evidence="1">Shoot tissue taken approximately 20 cm above the soil surface</tissue>
    </source>
</reference>
<name>A0A0A9KK29_ARUDO</name>
<dbReference type="AlphaFoldDB" id="A0A0A9KK29"/>